<reference evidence="3 4" key="1">
    <citation type="journal article" date="2017" name="Curr. Biol.">
        <title>Genome architecture and evolution of a unichromosomal asexual nematode.</title>
        <authorList>
            <person name="Fradin H."/>
            <person name="Zegar C."/>
            <person name="Gutwein M."/>
            <person name="Lucas J."/>
            <person name="Kovtun M."/>
            <person name="Corcoran D."/>
            <person name="Baugh L.R."/>
            <person name="Kiontke K."/>
            <person name="Gunsalus K."/>
            <person name="Fitch D.H."/>
            <person name="Piano F."/>
        </authorList>
    </citation>
    <scope>NUCLEOTIDE SEQUENCE [LARGE SCALE GENOMIC DNA]</scope>
    <source>
        <strain evidence="3">PF1309</strain>
    </source>
</reference>
<keyword evidence="4" id="KW-1185">Reference proteome</keyword>
<feature type="region of interest" description="Disordered" evidence="1">
    <location>
        <begin position="299"/>
        <end position="342"/>
    </location>
</feature>
<comment type="caution">
    <text evidence="3">The sequence shown here is derived from an EMBL/GenBank/DDBJ whole genome shotgun (WGS) entry which is preliminary data.</text>
</comment>
<feature type="compositionally biased region" description="Basic and acidic residues" evidence="1">
    <location>
        <begin position="178"/>
        <end position="190"/>
    </location>
</feature>
<sequence length="342" mass="37721">MSNVDDATTLICLILQCVLVISPSFLLMHFLLGCSSDGACKSGGTVSGLRHRCSLRKKRRASILFCCDKDHDAMEQAEDDVMTPDNDADYFDFNPAMTPRRDLFNESIGDPAERRLMAGADADTWKSRRKSRDKSTYGRVKVHSQRSSKGEERKPSVAGESGNALAGMWSDSPYSAPESDKTADDGERMARVQHQRNRPGVILSPVPAESPRTGISPNRLQRQSANPIIPRQPTSGGEAKEEKTPKKKTGSNSLYGRTIEDGTVEDDLHQVPPGFYMSNEEMLQSEGCRRIMEKARQKVELAQQHKQKSSAGASSENTEKCRVAGIFKRGKNKKGSGAEQQQ</sequence>
<feature type="transmembrane region" description="Helical" evidence="2">
    <location>
        <begin position="7"/>
        <end position="32"/>
    </location>
</feature>
<proteinExistence type="predicted"/>
<keyword evidence="2" id="KW-0472">Membrane</keyword>
<keyword evidence="2" id="KW-0812">Transmembrane</keyword>
<name>A0A2A2LAU5_9BILA</name>
<feature type="compositionally biased region" description="Polar residues" evidence="1">
    <location>
        <begin position="213"/>
        <end position="226"/>
    </location>
</feature>
<evidence type="ECO:0000256" key="1">
    <source>
        <dbReference type="SAM" id="MobiDB-lite"/>
    </source>
</evidence>
<gene>
    <name evidence="3" type="ORF">WR25_16132</name>
</gene>
<dbReference type="Proteomes" id="UP000218231">
    <property type="component" value="Unassembled WGS sequence"/>
</dbReference>
<protein>
    <submittedName>
        <fullName evidence="3">Uncharacterized protein</fullName>
    </submittedName>
</protein>
<evidence type="ECO:0000256" key="2">
    <source>
        <dbReference type="SAM" id="Phobius"/>
    </source>
</evidence>
<keyword evidence="2" id="KW-1133">Transmembrane helix</keyword>
<dbReference type="EMBL" id="LIAE01006965">
    <property type="protein sequence ID" value="PAV83401.1"/>
    <property type="molecule type" value="Genomic_DNA"/>
</dbReference>
<evidence type="ECO:0000313" key="4">
    <source>
        <dbReference type="Proteomes" id="UP000218231"/>
    </source>
</evidence>
<dbReference type="AlphaFoldDB" id="A0A2A2LAU5"/>
<evidence type="ECO:0000313" key="3">
    <source>
        <dbReference type="EMBL" id="PAV83401.1"/>
    </source>
</evidence>
<feature type="region of interest" description="Disordered" evidence="1">
    <location>
        <begin position="119"/>
        <end position="271"/>
    </location>
</feature>
<organism evidence="3 4">
    <name type="scientific">Diploscapter pachys</name>
    <dbReference type="NCBI Taxonomy" id="2018661"/>
    <lineage>
        <taxon>Eukaryota</taxon>
        <taxon>Metazoa</taxon>
        <taxon>Ecdysozoa</taxon>
        <taxon>Nematoda</taxon>
        <taxon>Chromadorea</taxon>
        <taxon>Rhabditida</taxon>
        <taxon>Rhabditina</taxon>
        <taxon>Rhabditomorpha</taxon>
        <taxon>Rhabditoidea</taxon>
        <taxon>Rhabditidae</taxon>
        <taxon>Diploscapter</taxon>
    </lineage>
</organism>
<accession>A0A2A2LAU5</accession>